<evidence type="ECO:0008006" key="3">
    <source>
        <dbReference type="Google" id="ProtNLM"/>
    </source>
</evidence>
<evidence type="ECO:0000313" key="1">
    <source>
        <dbReference type="EMBL" id="OSX57255.1"/>
    </source>
</evidence>
<dbReference type="InterPro" id="IPR017946">
    <property type="entry name" value="PLC-like_Pdiesterase_TIM-brl"/>
</dbReference>
<dbReference type="GO" id="GO:0006629">
    <property type="term" value="P:lipid metabolic process"/>
    <property type="evidence" value="ECO:0007669"/>
    <property type="project" value="InterPro"/>
</dbReference>
<dbReference type="AlphaFoldDB" id="A0A1X6MLL4"/>
<dbReference type="Proteomes" id="UP000194127">
    <property type="component" value="Unassembled WGS sequence"/>
</dbReference>
<protein>
    <recommendedName>
        <fullName evidence="3">Phosphatidylinositol-specific phospholipase C X domain-containing protein</fullName>
    </recommendedName>
</protein>
<dbReference type="EMBL" id="KZ110609">
    <property type="protein sequence ID" value="OSX57255.1"/>
    <property type="molecule type" value="Genomic_DNA"/>
</dbReference>
<keyword evidence="2" id="KW-1185">Reference proteome</keyword>
<dbReference type="RefSeq" id="XP_024334049.1">
    <property type="nucleotide sequence ID" value="XM_024487191.1"/>
</dbReference>
<accession>A0A1X6MLL4</accession>
<evidence type="ECO:0000313" key="2">
    <source>
        <dbReference type="Proteomes" id="UP000194127"/>
    </source>
</evidence>
<reference evidence="1 2" key="1">
    <citation type="submission" date="2017-04" db="EMBL/GenBank/DDBJ databases">
        <title>Genome Sequence of the Model Brown-Rot Fungus Postia placenta SB12.</title>
        <authorList>
            <consortium name="DOE Joint Genome Institute"/>
            <person name="Gaskell J."/>
            <person name="Kersten P."/>
            <person name="Larrondo L.F."/>
            <person name="Canessa P."/>
            <person name="Martinez D."/>
            <person name="Hibbett D."/>
            <person name="Schmoll M."/>
            <person name="Kubicek C.P."/>
            <person name="Martinez A.T."/>
            <person name="Yadav J."/>
            <person name="Master E."/>
            <person name="Magnuson J.K."/>
            <person name="James T."/>
            <person name="Yaver D."/>
            <person name="Berka R."/>
            <person name="Labutti K."/>
            <person name="Lipzen A."/>
            <person name="Aerts A."/>
            <person name="Barry K."/>
            <person name="Henrissat B."/>
            <person name="Blanchette R."/>
            <person name="Grigoriev I."/>
            <person name="Cullen D."/>
        </authorList>
    </citation>
    <scope>NUCLEOTIDE SEQUENCE [LARGE SCALE GENOMIC DNA]</scope>
    <source>
        <strain evidence="1 2">MAD-698-R-SB12</strain>
    </source>
</reference>
<dbReference type="SUPFAM" id="SSF51695">
    <property type="entry name" value="PLC-like phosphodiesterases"/>
    <property type="match status" value="1"/>
</dbReference>
<organism evidence="1 2">
    <name type="scientific">Postia placenta MAD-698-R-SB12</name>
    <dbReference type="NCBI Taxonomy" id="670580"/>
    <lineage>
        <taxon>Eukaryota</taxon>
        <taxon>Fungi</taxon>
        <taxon>Dikarya</taxon>
        <taxon>Basidiomycota</taxon>
        <taxon>Agaricomycotina</taxon>
        <taxon>Agaricomycetes</taxon>
        <taxon>Polyporales</taxon>
        <taxon>Adustoporiaceae</taxon>
        <taxon>Rhodonia</taxon>
    </lineage>
</organism>
<dbReference type="GO" id="GO:0008081">
    <property type="term" value="F:phosphoric diester hydrolase activity"/>
    <property type="evidence" value="ECO:0007669"/>
    <property type="project" value="InterPro"/>
</dbReference>
<name>A0A1X6MLL4_9APHY</name>
<proteinExistence type="predicted"/>
<dbReference type="PANTHER" id="PTHR13593">
    <property type="match status" value="1"/>
</dbReference>
<dbReference type="InterPro" id="IPR051057">
    <property type="entry name" value="PI-PLC_domain"/>
</dbReference>
<dbReference type="Gene3D" id="3.20.20.190">
    <property type="entry name" value="Phosphatidylinositol (PI) phosphodiesterase"/>
    <property type="match status" value="1"/>
</dbReference>
<sequence>MGQGGKLILINGTPYAWELTYEHSYQMKSWPFKDFSTIPAYSSVSIYVEWVGDIFEDVNDDSGDATYTLSGTSYSFQIQARWRFLQVQLQTMATVGNAQGSTIGLGWKHNGIVPFILSGSEGGFSSSNPPSAWMQSNIARLGPHPLRHLCIPGSHDSGMYRLTGGTAFSNTSNTITQTFSIGDQLNRGVRYFDCRPVLSGRQYVSGHYSDLAHPLGWQGGNGEFFVDIVSQINNFTNSNKELIIFNLSHDRNTSAGRDYKAFNQEEWDDLFKLLTGINHLYVASNPDTVDLTLLPLGEFIGNGEAAVVVIIQPDDNTVTLGDYANLGFYTYAQLDAYNSYSNTEHNDEMSRDQLQKMREVRTDPDAQWFLLSWTLTLNAASAVTGVPTILELAQKAAASLYTDVYSACTPATYPNILYLDAWQSSDPTALAMAINDTVNEL</sequence>
<dbReference type="PROSITE" id="PS50007">
    <property type="entry name" value="PIPLC_X_DOMAIN"/>
    <property type="match status" value="1"/>
</dbReference>
<dbReference type="PANTHER" id="PTHR13593:SF143">
    <property type="entry name" value="PHOSPHATIDYLINOSITOL-SPECIFIC PHOSPHOLIPASE C X DOMAIN-CONTAINING PROTEIN"/>
    <property type="match status" value="1"/>
</dbReference>
<dbReference type="GeneID" id="36332140"/>
<gene>
    <name evidence="1" type="ORF">POSPLADRAFT_1157477</name>
</gene>
<dbReference type="OrthoDB" id="1046782at2759"/>